<gene>
    <name evidence="2" type="primary">VISP</name>
</gene>
<dbReference type="PANTHER" id="PTHR30290">
    <property type="entry name" value="PERIPLASMIC BINDING COMPONENT OF ABC TRANSPORTER"/>
    <property type="match status" value="1"/>
</dbReference>
<dbReference type="Gene3D" id="3.10.105.10">
    <property type="entry name" value="Dipeptide-binding Protein, Domain 3"/>
    <property type="match status" value="1"/>
</dbReference>
<dbReference type="Gene3D" id="3.40.190.10">
    <property type="entry name" value="Periplasmic binding protein-like II"/>
    <property type="match status" value="1"/>
</dbReference>
<sequence length="730" mass="79840">MAAGEPVDVNGDGTVWEITLRTDLKFQDGTPINANTFDYSWRQLLDPDQLNVRASNLCDSSNLPLVNAEAYTKQKSQKSDDFNEPIWDAGDKGTIETANAFAFEDDGDDFFHANVDGYFVYYYPSEAGTFGGNWDLLYGKDGGGYGGWVLQDADGVPTVLPDGTPNPAAGEKAKYYQGAKPKLFYEDGTVVPVGEKGQPVGATAIPNDPVSWDKVGFKVTGTHKFQITLTEPKDAWYVKGQLMSGITGVVHEAKYEAGKSADKRTTTYGTIDNPLVSYGAYNLIEWQDGVLYLFERNDKHYAAEEYRIKRIRYDVIADQSIAVNEFKAGRLDIVGASGEYFKEFKESPQLKLTPSTVFFRFAFNIDERPDGTTNPILGYKEFRQAFYYAIDREEFASEVRAPAYANQGFIGPVYIATEYGSVSYRGSDAGKAVFAPLSPETTGFNPTKAKQLFDAAYAKAVADNKISDGQKVSVEYTYYKVETNDTVADWVKQTVEAIFGDKFELKLNGVSSDALDAAWDNFDFDMTFGGWQGLNFNPVSLMGQVYNSISGAANMLENGFDTGNIQLSIELPHTKAALQKWVAEFNEETASEAQLAAYGRWTAALAKFGDSNTYSDTLDNVYKAAASTFYNVSDVNYAGRNDDFDRITAAFEAALLDEMMQFSGASLLSDLCSGAGSRSGLPSVLLWVGQTLTSLLLCLGAGVRWATCLEGGCLGGGLTPDPGLLDGYND</sequence>
<feature type="domain" description="Solute-binding protein family 5" evidence="1">
    <location>
        <begin position="212"/>
        <end position="547"/>
    </location>
</feature>
<dbReference type="Gene3D" id="3.90.76.10">
    <property type="entry name" value="Dipeptide-binding Protein, Domain 1"/>
    <property type="match status" value="1"/>
</dbReference>
<dbReference type="SUPFAM" id="SSF53850">
    <property type="entry name" value="Periplasmic binding protein-like II"/>
    <property type="match status" value="1"/>
</dbReference>
<organism evidence="2">
    <name type="scientific">Oncorhynchus tshawytscha</name>
    <name type="common">Chinook salmon</name>
    <name type="synonym">Salmo tshawytscha</name>
    <dbReference type="NCBI Taxonomy" id="74940"/>
    <lineage>
        <taxon>Eukaryota</taxon>
        <taxon>Metazoa</taxon>
        <taxon>Chordata</taxon>
        <taxon>Craniata</taxon>
        <taxon>Vertebrata</taxon>
        <taxon>Euteleostomi</taxon>
        <taxon>Actinopterygii</taxon>
        <taxon>Neopterygii</taxon>
        <taxon>Teleostei</taxon>
        <taxon>Protacanthopterygii</taxon>
        <taxon>Salmoniformes</taxon>
        <taxon>Salmonidae</taxon>
        <taxon>Salmoninae</taxon>
        <taxon>Oncorhynchus</taxon>
    </lineage>
</organism>
<accession>Q8AYC5</accession>
<reference evidence="2" key="1">
    <citation type="journal article" date="2002" name="J. Biol. Chem.">
        <title>Molecular cloning of a novel chaperone-like protein induced by rhabdovirus infection with sequence similarity to the bacterial extracellular solute-binding protein family 5.</title>
        <authorList>
            <person name="Cho W.J."/>
            <person name="Yoon W.J."/>
            <person name="Moon C.H."/>
            <person name="Cha S.J."/>
            <person name="Song H."/>
            <person name="Cho H.R."/>
            <person name="Jang S.J."/>
            <person name="Chung D.K."/>
            <person name="Jeong C.S."/>
            <person name="Park J.W."/>
        </authorList>
    </citation>
    <scope>NUCLEOTIDE SEQUENCE</scope>
</reference>
<dbReference type="InterPro" id="IPR039424">
    <property type="entry name" value="SBP_5"/>
</dbReference>
<dbReference type="GO" id="GO:0015833">
    <property type="term" value="P:peptide transport"/>
    <property type="evidence" value="ECO:0007669"/>
    <property type="project" value="TreeGrafter"/>
</dbReference>
<dbReference type="AlphaFoldDB" id="Q8AYC5"/>
<name>Q8AYC5_ONCTS</name>
<evidence type="ECO:0000313" key="2">
    <source>
        <dbReference type="EMBL" id="AAN63879.1"/>
    </source>
</evidence>
<dbReference type="GO" id="GO:1904680">
    <property type="term" value="F:peptide transmembrane transporter activity"/>
    <property type="evidence" value="ECO:0007669"/>
    <property type="project" value="TreeGrafter"/>
</dbReference>
<proteinExistence type="evidence at transcript level"/>
<protein>
    <submittedName>
        <fullName evidence="2">Virus-inducible stress protein</fullName>
    </submittedName>
</protein>
<evidence type="ECO:0000259" key="1">
    <source>
        <dbReference type="Pfam" id="PF00496"/>
    </source>
</evidence>
<feature type="domain" description="Solute-binding protein family 5" evidence="1">
    <location>
        <begin position="7"/>
        <end position="57"/>
    </location>
</feature>
<dbReference type="CDD" id="cd00995">
    <property type="entry name" value="PBP2_NikA_DppA_OppA_like"/>
    <property type="match status" value="1"/>
</dbReference>
<dbReference type="InterPro" id="IPR000914">
    <property type="entry name" value="SBP_5_dom"/>
</dbReference>
<dbReference type="EMBL" id="AF527060">
    <property type="protein sequence ID" value="AAN63879.1"/>
    <property type="molecule type" value="mRNA"/>
</dbReference>
<dbReference type="Pfam" id="PF00496">
    <property type="entry name" value="SBP_bac_5"/>
    <property type="match status" value="2"/>
</dbReference>